<feature type="region of interest" description="Disordered" evidence="1">
    <location>
        <begin position="248"/>
        <end position="299"/>
    </location>
</feature>
<evidence type="ECO:0000256" key="2">
    <source>
        <dbReference type="SAM" id="Phobius"/>
    </source>
</evidence>
<dbReference type="OrthoDB" id="9810871at2"/>
<dbReference type="InterPro" id="IPR038507">
    <property type="entry name" value="YcnI-like_sf"/>
</dbReference>
<proteinExistence type="predicted"/>
<protein>
    <submittedName>
        <fullName evidence="5">Uncharacterized protein YcnI</fullName>
    </submittedName>
</protein>
<organism evidence="5 6">
    <name type="scientific">Micromonospora pisi</name>
    <dbReference type="NCBI Taxonomy" id="589240"/>
    <lineage>
        <taxon>Bacteria</taxon>
        <taxon>Bacillati</taxon>
        <taxon>Actinomycetota</taxon>
        <taxon>Actinomycetes</taxon>
        <taxon>Micromonosporales</taxon>
        <taxon>Micromonosporaceae</taxon>
        <taxon>Micromonospora</taxon>
    </lineage>
</organism>
<keyword evidence="2" id="KW-0812">Transmembrane</keyword>
<keyword evidence="3" id="KW-0732">Signal</keyword>
<feature type="signal peptide" evidence="3">
    <location>
        <begin position="1"/>
        <end position="33"/>
    </location>
</feature>
<evidence type="ECO:0000313" key="5">
    <source>
        <dbReference type="EMBL" id="RKR88132.1"/>
    </source>
</evidence>
<dbReference type="RefSeq" id="WP_121156793.1">
    <property type="nucleotide sequence ID" value="NZ_RBKT01000001.1"/>
</dbReference>
<dbReference type="InterPro" id="IPR012533">
    <property type="entry name" value="YcnI-copper_dom"/>
</dbReference>
<keyword evidence="6" id="KW-1185">Reference proteome</keyword>
<feature type="chain" id="PRO_5019775603" evidence="3">
    <location>
        <begin position="34"/>
        <end position="299"/>
    </location>
</feature>
<dbReference type="Gene3D" id="2.60.40.2230">
    <property type="entry name" value="Uncharacterised protein YcnI-like PF07987, DUF1775"/>
    <property type="match status" value="1"/>
</dbReference>
<evidence type="ECO:0000256" key="3">
    <source>
        <dbReference type="SAM" id="SignalP"/>
    </source>
</evidence>
<feature type="domain" description="YncI copper-binding" evidence="4">
    <location>
        <begin position="40"/>
        <end position="185"/>
    </location>
</feature>
<dbReference type="Proteomes" id="UP000277671">
    <property type="component" value="Unassembled WGS sequence"/>
</dbReference>
<dbReference type="EMBL" id="RBKT01000001">
    <property type="protein sequence ID" value="RKR88132.1"/>
    <property type="molecule type" value="Genomic_DNA"/>
</dbReference>
<reference evidence="5 6" key="1">
    <citation type="submission" date="2018-10" db="EMBL/GenBank/DDBJ databases">
        <title>Sequencing the genomes of 1000 actinobacteria strains.</title>
        <authorList>
            <person name="Klenk H.-P."/>
        </authorList>
    </citation>
    <scope>NUCLEOTIDE SEQUENCE [LARGE SCALE GENOMIC DNA]</scope>
    <source>
        <strain evidence="5 6">DSM 45175</strain>
    </source>
</reference>
<feature type="transmembrane region" description="Helical" evidence="2">
    <location>
        <begin position="219"/>
        <end position="240"/>
    </location>
</feature>
<accession>A0A495JII2</accession>
<sequence>MNRSVRVRGVRTVRSALAGALASGVLVGGLAFAAPAGADVTVAPAQAYRGDAAKLTFRVPDERTGAYTTRVELRLPESTPIAEVYPMSVPDWGPSTTTRPLDQALTGIHHGAVTEVTSMVTWVRTAPPAAAGGVAELVVSLGPMPEAEELVFDLTQTYSDGTQVRWSGPPGPATAGTGPAPVVALLPSSAMAPAPAGNEAGNSEVAGAGEPATDGFSNVLRIGLLLVLLVVAALGGAAVARRRHPATVTGVPALPGPPADSSDAAATTAGEPATAGDAEPAGDAARTEAAGSSRWRLRS</sequence>
<feature type="region of interest" description="Disordered" evidence="1">
    <location>
        <begin position="161"/>
        <end position="181"/>
    </location>
</feature>
<keyword evidence="2" id="KW-1133">Transmembrane helix</keyword>
<comment type="caution">
    <text evidence="5">The sequence shown here is derived from an EMBL/GenBank/DDBJ whole genome shotgun (WGS) entry which is preliminary data.</text>
</comment>
<evidence type="ECO:0000313" key="6">
    <source>
        <dbReference type="Proteomes" id="UP000277671"/>
    </source>
</evidence>
<name>A0A495JII2_9ACTN</name>
<evidence type="ECO:0000259" key="4">
    <source>
        <dbReference type="Pfam" id="PF07987"/>
    </source>
</evidence>
<dbReference type="AlphaFoldDB" id="A0A495JII2"/>
<evidence type="ECO:0000256" key="1">
    <source>
        <dbReference type="SAM" id="MobiDB-lite"/>
    </source>
</evidence>
<gene>
    <name evidence="5" type="ORF">BDK92_2439</name>
</gene>
<keyword evidence="2" id="KW-0472">Membrane</keyword>
<dbReference type="Pfam" id="PF07987">
    <property type="entry name" value="DUF1775"/>
    <property type="match status" value="1"/>
</dbReference>
<feature type="compositionally biased region" description="Low complexity" evidence="1">
    <location>
        <begin position="259"/>
        <end position="284"/>
    </location>
</feature>